<protein>
    <submittedName>
        <fullName evidence="2">Acetyl-CoA decarbonylase/synthase complex subunit delta</fullName>
    </submittedName>
</protein>
<name>A0A0U9HM29_9BACT</name>
<dbReference type="Pfam" id="PF03599">
    <property type="entry name" value="CdhD"/>
    <property type="match status" value="1"/>
</dbReference>
<evidence type="ECO:0000259" key="1">
    <source>
        <dbReference type="Pfam" id="PF03599"/>
    </source>
</evidence>
<evidence type="ECO:0000313" key="3">
    <source>
        <dbReference type="Proteomes" id="UP000054976"/>
    </source>
</evidence>
<sequence>MSFSIPKETYSGKIPEINFGKERKAFFGGESALPFHFFEGEFPHKPLIAFEIEDAVPDDYPDELAKLYSSVWDDPVRWAKYCESLGAEAIALRLMSTHPDSKDSKPEEAADVVKKVLSQIDLPLIILGSNHTEKDAEVLPVVADASRDYNCIIGKAQEGNYKTVAAAAIAGRHSLIAMSELDVNLAKQLNILITQIGFPRERIIIDPMCSALGYGFEYTYSVMERIKIAGLIQADQMLSVPMVADVGFYVWKTKEVQATEQEIPEWGSRYERAIMWETVTACSFLLSGAELLIMRHPEAIKITKKFIEDIYGTYRNRNI</sequence>
<dbReference type="RefSeq" id="WP_059175617.1">
    <property type="nucleotide sequence ID" value="NZ_BCNO01000001.1"/>
</dbReference>
<dbReference type="Proteomes" id="UP000054976">
    <property type="component" value="Unassembled WGS sequence"/>
</dbReference>
<dbReference type="PANTHER" id="PTHR36214">
    <property type="match status" value="1"/>
</dbReference>
<dbReference type="NCBIfam" id="NF003376">
    <property type="entry name" value="PRK04452.1-2"/>
    <property type="match status" value="1"/>
</dbReference>
<gene>
    <name evidence="2" type="ORF">TAGGR_1320</name>
</gene>
<accession>A0A0U9HM29</accession>
<dbReference type="SUPFAM" id="SSF51717">
    <property type="entry name" value="Dihydropteroate synthetase-like"/>
    <property type="match status" value="1"/>
</dbReference>
<dbReference type="InterPro" id="IPR011005">
    <property type="entry name" value="Dihydropteroate_synth-like_sf"/>
</dbReference>
<dbReference type="PANTHER" id="PTHR36214:SF5">
    <property type="entry name" value="ACETYL-COA DECARBONYLASE_SYNTHASE COMPLEX SUBUNIT DELTA"/>
    <property type="match status" value="1"/>
</dbReference>
<dbReference type="Gene3D" id="3.20.20.20">
    <property type="entry name" value="Dihydropteroate synthase-like"/>
    <property type="match status" value="1"/>
</dbReference>
<dbReference type="AlphaFoldDB" id="A0A0U9HM29"/>
<feature type="domain" description="CO dehydrogenase/acetyl-CoA synthase delta subunit TIM barrel" evidence="1">
    <location>
        <begin position="16"/>
        <end position="296"/>
    </location>
</feature>
<proteinExistence type="predicted"/>
<comment type="caution">
    <text evidence="2">The sequence shown here is derived from an EMBL/GenBank/DDBJ whole genome shotgun (WGS) entry which is preliminary data.</text>
</comment>
<reference evidence="3" key="1">
    <citation type="submission" date="2016-01" db="EMBL/GenBank/DDBJ databases">
        <title>Draft genome sequence of Thermodesulfovibrio aggregans strain TGE-P1.</title>
        <authorList>
            <person name="Sekiguchi Y."/>
            <person name="Ohashi A."/>
            <person name="Matsuura N."/>
            <person name="Tourlousse M.D."/>
        </authorList>
    </citation>
    <scope>NUCLEOTIDE SEQUENCE [LARGE SCALE GENOMIC DNA]</scope>
    <source>
        <strain evidence="3">TGE-P1</strain>
    </source>
</reference>
<evidence type="ECO:0000313" key="2">
    <source>
        <dbReference type="EMBL" id="GAQ94144.1"/>
    </source>
</evidence>
<dbReference type="STRING" id="86166.TAGGR_1320"/>
<dbReference type="InterPro" id="IPR016041">
    <property type="entry name" value="Ac-CoA_synth_d_su_TIM-brl"/>
</dbReference>
<dbReference type="EMBL" id="BCNO01000001">
    <property type="protein sequence ID" value="GAQ94144.1"/>
    <property type="molecule type" value="Genomic_DNA"/>
</dbReference>
<keyword evidence="3" id="KW-1185">Reference proteome</keyword>
<dbReference type="InterPro" id="IPR051069">
    <property type="entry name" value="ACDS_complex_subunit"/>
</dbReference>
<organism evidence="2 3">
    <name type="scientific">Thermodesulfovibrio aggregans</name>
    <dbReference type="NCBI Taxonomy" id="86166"/>
    <lineage>
        <taxon>Bacteria</taxon>
        <taxon>Pseudomonadati</taxon>
        <taxon>Nitrospirota</taxon>
        <taxon>Thermodesulfovibrionia</taxon>
        <taxon>Thermodesulfovibrionales</taxon>
        <taxon>Thermodesulfovibrionaceae</taxon>
        <taxon>Thermodesulfovibrio</taxon>
    </lineage>
</organism>
<dbReference type="OrthoDB" id="148113at2"/>